<protein>
    <recommendedName>
        <fullName evidence="4">Lipoprotein</fullName>
    </recommendedName>
</protein>
<reference evidence="2 3" key="2">
    <citation type="submission" date="2019-02" db="EMBL/GenBank/DDBJ databases">
        <title>'Lichenibacterium ramalinii' gen. nov. sp. nov., 'Lichenibacterium minor' gen. nov. sp. nov.</title>
        <authorList>
            <person name="Pankratov T."/>
        </authorList>
    </citation>
    <scope>NUCLEOTIDE SEQUENCE [LARGE SCALE GENOMIC DNA]</scope>
    <source>
        <strain evidence="2 3">RmlP026</strain>
    </source>
</reference>
<dbReference type="Proteomes" id="UP000290759">
    <property type="component" value="Unassembled WGS sequence"/>
</dbReference>
<evidence type="ECO:0008006" key="4">
    <source>
        <dbReference type="Google" id="ProtNLM"/>
    </source>
</evidence>
<dbReference type="EMBL" id="QYBB01000033">
    <property type="protein sequence ID" value="RYC30061.1"/>
    <property type="molecule type" value="Genomic_DNA"/>
</dbReference>
<dbReference type="PROSITE" id="PS51257">
    <property type="entry name" value="PROKAR_LIPOPROTEIN"/>
    <property type="match status" value="1"/>
</dbReference>
<name>A0A4Q2U4Y3_9HYPH</name>
<comment type="caution">
    <text evidence="2">The sequence shown here is derived from an EMBL/GenBank/DDBJ whole genome shotgun (WGS) entry which is preliminary data.</text>
</comment>
<feature type="signal peptide" evidence="1">
    <location>
        <begin position="1"/>
        <end position="22"/>
    </location>
</feature>
<proteinExistence type="predicted"/>
<organism evidence="2 3">
    <name type="scientific">Lichenibacterium minor</name>
    <dbReference type="NCBI Taxonomy" id="2316528"/>
    <lineage>
        <taxon>Bacteria</taxon>
        <taxon>Pseudomonadati</taxon>
        <taxon>Pseudomonadota</taxon>
        <taxon>Alphaproteobacteria</taxon>
        <taxon>Hyphomicrobiales</taxon>
        <taxon>Lichenihabitantaceae</taxon>
        <taxon>Lichenibacterium</taxon>
    </lineage>
</organism>
<dbReference type="AlphaFoldDB" id="A0A4Q2U4Y3"/>
<accession>A0A4Q2U4Y3</accession>
<dbReference type="RefSeq" id="WP_129228820.1">
    <property type="nucleotide sequence ID" value="NZ_QYBB01000033.1"/>
</dbReference>
<evidence type="ECO:0000313" key="3">
    <source>
        <dbReference type="Proteomes" id="UP000290759"/>
    </source>
</evidence>
<keyword evidence="3" id="KW-1185">Reference proteome</keyword>
<gene>
    <name evidence="2" type="ORF">D3273_20825</name>
</gene>
<keyword evidence="1" id="KW-0732">Signal</keyword>
<evidence type="ECO:0000256" key="1">
    <source>
        <dbReference type="SAM" id="SignalP"/>
    </source>
</evidence>
<feature type="chain" id="PRO_5020254621" description="Lipoprotein" evidence="1">
    <location>
        <begin position="23"/>
        <end position="59"/>
    </location>
</feature>
<evidence type="ECO:0000313" key="2">
    <source>
        <dbReference type="EMBL" id="RYC30061.1"/>
    </source>
</evidence>
<sequence length="59" mass="6418">MTLSRVLSFVALAFALAGCATGPDYVTPDRPPKVALDRTNGQPRWWPCMIGDLLCQPKA</sequence>
<reference evidence="2 3" key="1">
    <citation type="submission" date="2018-12" db="EMBL/GenBank/DDBJ databases">
        <authorList>
            <person name="Grouzdev D.S."/>
            <person name="Krutkina M.S."/>
        </authorList>
    </citation>
    <scope>NUCLEOTIDE SEQUENCE [LARGE SCALE GENOMIC DNA]</scope>
    <source>
        <strain evidence="2 3">RmlP026</strain>
    </source>
</reference>